<dbReference type="Gene3D" id="1.10.1280.10">
    <property type="entry name" value="Di-copper center containing domain from catechol oxidase"/>
    <property type="match status" value="1"/>
</dbReference>
<dbReference type="STRING" id="914237.A0A1E1KMS7"/>
<dbReference type="InterPro" id="IPR002227">
    <property type="entry name" value="Tyrosinase_Cu-bd"/>
</dbReference>
<evidence type="ECO:0000259" key="4">
    <source>
        <dbReference type="PROSITE" id="PS00498"/>
    </source>
</evidence>
<evidence type="ECO:0000256" key="1">
    <source>
        <dbReference type="ARBA" id="ARBA00022723"/>
    </source>
</evidence>
<accession>A0A1E1KMS7</accession>
<feature type="chain" id="PRO_5009446129" evidence="3">
    <location>
        <begin position="29"/>
        <end position="370"/>
    </location>
</feature>
<evidence type="ECO:0000313" key="5">
    <source>
        <dbReference type="EMBL" id="CZS99301.1"/>
    </source>
</evidence>
<sequence length="370" mass="40750">MAQGLGFLRSLLCRSGLILLPFLTHISADSVGDLQSKGRTQINAQLAKSTTCHSPTIRKEWGDISVPERKAYIKAVLCLMERPSKLPAGEFPGATNRYEDFVVVHMQQTLEIHRTGKFLPLHRYYTWVYEQTLKTECNYRRTQPYWDWGKWADNPEASPIFDGSESSMGGNGQMISHKGVGIGPAQNGGGCVQKGPFANMTVHLGPVSPVADPAPPRNPRADGYGINKRCLRRDIGPYPCKNFATTAIITALINDQKTIGAFQDTMQSTTGVHSAGHLTIGGDPGGDLYTSPNDPAFFLLHAMVDRVWTIWQSQDIPHRMQVMAGGTSMYGPSAPQKLTDIVDLTPLTSKVYQLKDLMSVVDGPFCYVYE</sequence>
<dbReference type="PANTHER" id="PTHR11474:SF125">
    <property type="entry name" value="N-ACETYL-6-HYDROXYTRYPTOPHAN OXIDASE IVOB-RELATED"/>
    <property type="match status" value="1"/>
</dbReference>
<dbReference type="InParanoid" id="A0A1E1KMS7"/>
<dbReference type="Pfam" id="PF00264">
    <property type="entry name" value="Tyrosinase"/>
    <property type="match status" value="1"/>
</dbReference>
<proteinExistence type="predicted"/>
<feature type="signal peptide" evidence="3">
    <location>
        <begin position="1"/>
        <end position="28"/>
    </location>
</feature>
<dbReference type="PRINTS" id="PR00092">
    <property type="entry name" value="TYROSINASE"/>
</dbReference>
<dbReference type="InterPro" id="IPR050316">
    <property type="entry name" value="Tyrosinase/Hemocyanin"/>
</dbReference>
<dbReference type="SUPFAM" id="SSF48056">
    <property type="entry name" value="Di-copper centre-containing domain"/>
    <property type="match status" value="1"/>
</dbReference>
<feature type="domain" description="Tyrosinase copper-binding" evidence="4">
    <location>
        <begin position="294"/>
        <end position="305"/>
    </location>
</feature>
<dbReference type="Proteomes" id="UP000178129">
    <property type="component" value="Unassembled WGS sequence"/>
</dbReference>
<dbReference type="InterPro" id="IPR008922">
    <property type="entry name" value="Di-copper_centre_dom_sf"/>
</dbReference>
<dbReference type="PROSITE" id="PS00498">
    <property type="entry name" value="TYROSINASE_2"/>
    <property type="match status" value="1"/>
</dbReference>
<dbReference type="GO" id="GO:0016491">
    <property type="term" value="F:oxidoreductase activity"/>
    <property type="evidence" value="ECO:0007669"/>
    <property type="project" value="UniProtKB-KW"/>
</dbReference>
<dbReference type="PANTHER" id="PTHR11474">
    <property type="entry name" value="TYROSINASE FAMILY MEMBER"/>
    <property type="match status" value="1"/>
</dbReference>
<comment type="caution">
    <text evidence="5">The sequence shown here is derived from an EMBL/GenBank/DDBJ whole genome shotgun (WGS) entry which is preliminary data.</text>
</comment>
<keyword evidence="2" id="KW-0560">Oxidoreductase</keyword>
<name>A0A1E1KMS7_9HELO</name>
<dbReference type="EMBL" id="FJUW01000016">
    <property type="protein sequence ID" value="CZS99301.1"/>
    <property type="molecule type" value="Genomic_DNA"/>
</dbReference>
<evidence type="ECO:0000256" key="3">
    <source>
        <dbReference type="SAM" id="SignalP"/>
    </source>
</evidence>
<evidence type="ECO:0000256" key="2">
    <source>
        <dbReference type="ARBA" id="ARBA00023002"/>
    </source>
</evidence>
<protein>
    <submittedName>
        <fullName evidence="5">Related to tyrosinase</fullName>
    </submittedName>
</protein>
<keyword evidence="1" id="KW-0479">Metal-binding</keyword>
<keyword evidence="6" id="KW-1185">Reference proteome</keyword>
<dbReference type="GO" id="GO:0046872">
    <property type="term" value="F:metal ion binding"/>
    <property type="evidence" value="ECO:0007669"/>
    <property type="project" value="UniProtKB-KW"/>
</dbReference>
<evidence type="ECO:0000313" key="6">
    <source>
        <dbReference type="Proteomes" id="UP000178129"/>
    </source>
</evidence>
<reference evidence="6" key="1">
    <citation type="submission" date="2016-03" db="EMBL/GenBank/DDBJ databases">
        <authorList>
            <person name="Ploux O."/>
        </authorList>
    </citation>
    <scope>NUCLEOTIDE SEQUENCE [LARGE SCALE GENOMIC DNA]</scope>
    <source>
        <strain evidence="6">UK7</strain>
    </source>
</reference>
<organism evidence="5 6">
    <name type="scientific">Rhynchosporium graminicola</name>
    <dbReference type="NCBI Taxonomy" id="2792576"/>
    <lineage>
        <taxon>Eukaryota</taxon>
        <taxon>Fungi</taxon>
        <taxon>Dikarya</taxon>
        <taxon>Ascomycota</taxon>
        <taxon>Pezizomycotina</taxon>
        <taxon>Leotiomycetes</taxon>
        <taxon>Helotiales</taxon>
        <taxon>Ploettnerulaceae</taxon>
        <taxon>Rhynchosporium</taxon>
    </lineage>
</organism>
<keyword evidence="3" id="KW-0732">Signal</keyword>
<gene>
    <name evidence="5" type="ORF">RCO7_00574</name>
</gene>
<dbReference type="AlphaFoldDB" id="A0A1E1KMS7"/>